<protein>
    <submittedName>
        <fullName evidence="2">Uncharacterized protein</fullName>
    </submittedName>
</protein>
<feature type="chain" id="PRO_5021961784" evidence="1">
    <location>
        <begin position="22"/>
        <end position="251"/>
    </location>
</feature>
<dbReference type="EMBL" id="CP036348">
    <property type="protein sequence ID" value="QDV66790.1"/>
    <property type="molecule type" value="Genomic_DNA"/>
</dbReference>
<accession>A0A518JMK6</accession>
<keyword evidence="1" id="KW-0732">Signal</keyword>
<proteinExistence type="predicted"/>
<dbReference type="Proteomes" id="UP000315082">
    <property type="component" value="Chromosome"/>
</dbReference>
<organism evidence="2 3">
    <name type="scientific">Rosistilla carotiformis</name>
    <dbReference type="NCBI Taxonomy" id="2528017"/>
    <lineage>
        <taxon>Bacteria</taxon>
        <taxon>Pseudomonadati</taxon>
        <taxon>Planctomycetota</taxon>
        <taxon>Planctomycetia</taxon>
        <taxon>Pirellulales</taxon>
        <taxon>Pirellulaceae</taxon>
        <taxon>Rosistilla</taxon>
    </lineage>
</organism>
<gene>
    <name evidence="2" type="ORF">Poly24_04780</name>
</gene>
<evidence type="ECO:0000313" key="3">
    <source>
        <dbReference type="Proteomes" id="UP000315082"/>
    </source>
</evidence>
<feature type="signal peptide" evidence="1">
    <location>
        <begin position="1"/>
        <end position="21"/>
    </location>
</feature>
<reference evidence="2 3" key="1">
    <citation type="submission" date="2019-02" db="EMBL/GenBank/DDBJ databases">
        <title>Deep-cultivation of Planctomycetes and their phenomic and genomic characterization uncovers novel biology.</title>
        <authorList>
            <person name="Wiegand S."/>
            <person name="Jogler M."/>
            <person name="Boedeker C."/>
            <person name="Pinto D."/>
            <person name="Vollmers J."/>
            <person name="Rivas-Marin E."/>
            <person name="Kohn T."/>
            <person name="Peeters S.H."/>
            <person name="Heuer A."/>
            <person name="Rast P."/>
            <person name="Oberbeckmann S."/>
            <person name="Bunk B."/>
            <person name="Jeske O."/>
            <person name="Meyerdierks A."/>
            <person name="Storesund J.E."/>
            <person name="Kallscheuer N."/>
            <person name="Luecker S."/>
            <person name="Lage O.M."/>
            <person name="Pohl T."/>
            <person name="Merkel B.J."/>
            <person name="Hornburger P."/>
            <person name="Mueller R.-W."/>
            <person name="Bruemmer F."/>
            <person name="Labrenz M."/>
            <person name="Spormann A.M."/>
            <person name="Op den Camp H."/>
            <person name="Overmann J."/>
            <person name="Amann R."/>
            <person name="Jetten M.S.M."/>
            <person name="Mascher T."/>
            <person name="Medema M.H."/>
            <person name="Devos D.P."/>
            <person name="Kaster A.-K."/>
            <person name="Ovreas L."/>
            <person name="Rohde M."/>
            <person name="Galperin M.Y."/>
            <person name="Jogler C."/>
        </authorList>
    </citation>
    <scope>NUCLEOTIDE SEQUENCE [LARGE SCALE GENOMIC DNA]</scope>
    <source>
        <strain evidence="2 3">Poly24</strain>
    </source>
</reference>
<keyword evidence="3" id="KW-1185">Reference proteome</keyword>
<dbReference type="RefSeq" id="WP_145089893.1">
    <property type="nucleotide sequence ID" value="NZ_CP036348.1"/>
</dbReference>
<dbReference type="OrthoDB" id="9867539at2"/>
<evidence type="ECO:0000313" key="2">
    <source>
        <dbReference type="EMBL" id="QDV66790.1"/>
    </source>
</evidence>
<evidence type="ECO:0000256" key="1">
    <source>
        <dbReference type="SAM" id="SignalP"/>
    </source>
</evidence>
<dbReference type="AlphaFoldDB" id="A0A518JMK6"/>
<dbReference type="KEGG" id="rcf:Poly24_04780"/>
<name>A0A518JMK6_9BACT</name>
<sequence precursor="true">MHAKLLTIGLVLSAMHLPAWGQGYPRQSYRMAQSPAAAPQPAAGSAIRVIQPATSYPQPIQQAAPQLMQHPVPPPPIPQSNEVSVLDPPAAEGAMSVDFNQILSDEEAVACGCSGPACPAACVECQDGCDQACCMAAFFGRDPCVPPPPIGRDPLVDCSIESVYRAESHHRGLWATYPAEKMRESLQLRRSRVMPAPPECYTGPTLHQPRAVCCPAEPECVEACPQPDECCSTPNNTSVQQAQRKAPAIPR</sequence>